<evidence type="ECO:0000259" key="9">
    <source>
        <dbReference type="Pfam" id="PF18052"/>
    </source>
</evidence>
<dbReference type="InterPro" id="IPR036388">
    <property type="entry name" value="WH-like_DNA-bd_sf"/>
</dbReference>
<feature type="region of interest" description="Disordered" evidence="7">
    <location>
        <begin position="111"/>
        <end position="131"/>
    </location>
</feature>
<protein>
    <submittedName>
        <fullName evidence="11">Uncharacterized protein</fullName>
    </submittedName>
</protein>
<dbReference type="InterPro" id="IPR058922">
    <property type="entry name" value="WHD_DRP"/>
</dbReference>
<feature type="region of interest" description="Disordered" evidence="7">
    <location>
        <begin position="818"/>
        <end position="838"/>
    </location>
</feature>
<dbReference type="GO" id="GO:0051707">
    <property type="term" value="P:response to other organism"/>
    <property type="evidence" value="ECO:0007669"/>
    <property type="project" value="UniProtKB-ARBA"/>
</dbReference>
<feature type="region of interest" description="Disordered" evidence="7">
    <location>
        <begin position="575"/>
        <end position="598"/>
    </location>
</feature>
<keyword evidence="3" id="KW-0677">Repeat</keyword>
<gene>
    <name evidence="11" type="ORF">U9M48_002491</name>
</gene>
<evidence type="ECO:0000256" key="3">
    <source>
        <dbReference type="ARBA" id="ARBA00022737"/>
    </source>
</evidence>
<dbReference type="Proteomes" id="UP001341281">
    <property type="component" value="Chromosome 01"/>
</dbReference>
<feature type="domain" description="NB-ARC" evidence="8">
    <location>
        <begin position="222"/>
        <end position="388"/>
    </location>
</feature>
<dbReference type="InterPro" id="IPR042197">
    <property type="entry name" value="Apaf_helical"/>
</dbReference>
<dbReference type="PANTHER" id="PTHR36766:SF40">
    <property type="entry name" value="DISEASE RESISTANCE PROTEIN RGA3"/>
    <property type="match status" value="1"/>
</dbReference>
<sequence length="1047" mass="119550">MASGLLSPLLSSAGKLLDLLWSSARASYCAPGGEGERRSTFAVDLQRLERLLRRIQATLDDVGEREFQLDKSVKLWVEELTDLARDGEDVLDGYRYEMLRRHFQLKLQGAADDASASPSSRKRNHEEDGSSISERIRKITRRFQISTDRAAMQLIPEEDAAKSERIEVIIHCFEEISRDRAALQLGENDGRRIAERDYEWESRTTSHLFDESLVFGRIDEKERIIGSVLSCSQGTGTQVLPVVGMGGIGKTTLAQMVYNDRRIQKHFSLMGWIHVSETFDLRRLTIAITESLTRESCEYKELSSIHRFLKQKLDGKSVFLVLDDLWNQRQSSWEKFLVPFQFAERVTIIVTTRSNEVARLVQSGEPFVLHSLPEEYCWLLFQCFAFGKRIMNEESSLVQVGRKVMQKCGGLPLAVKSIGCLLRSKMDMQTWTEISESDFWEHSEDNEEIFSALRLSFYRLPGRLKPCFLLCALYPKGEPFTKDEMIHLWIAHGYIQTTGSKTLEKVAGEYFGELNERSLIETDLVHLDIRDSHQDLNEPLAISPQSSVGEVFSTSHIYESHIRSLVDTFRQRTAKPSLSIQRRKSSRNTQQVRTNNPLRVGRPSIQSVQFADRADSMEDPLNLNCDSIAELPICIGNLTRLRRLQLVQIPRIKKLDHYSFCFRSNNNIHKPTEVIFPALEEIEFDDLCNLQDWCGLQDSDCPKMKSITLRNCYKLRRIPYFGSVRNLIIRKLALPDLQLSAHNEPSQLQTLDIRWCHNLKSLTGLKNLCSLGSLYIAHCPRLIVLCKEKLPFRPQHVLIDDCLGLKEWPVPALPYAREEKKSKQNGAEVRKQSTNREEEQAVPRMVKISDIKWAKEYGVAYIQSFEHICLDICPEQGSELILSPDNWLPPELRLLKFGFESSSGVPPYHPGLSTLIDRLGSGGVPSFHPGLSTLGIGKLEIRGCPKLEALMDLEQLRFLHILVIAECPLLYILHDMKFPPRLESLTVEGCHKILSLPLNISDPSTFTELEELLPVIPESVAVFLCPKLKKWCEIQSIEYLENLPDSP</sequence>
<dbReference type="SUPFAM" id="SSF52540">
    <property type="entry name" value="P-loop containing nucleoside triphosphate hydrolases"/>
    <property type="match status" value="1"/>
</dbReference>
<dbReference type="EMBL" id="CP144745">
    <property type="protein sequence ID" value="WVZ51337.1"/>
    <property type="molecule type" value="Genomic_DNA"/>
</dbReference>
<dbReference type="InterPro" id="IPR002182">
    <property type="entry name" value="NB-ARC"/>
</dbReference>
<feature type="domain" description="Disease resistance N-terminal" evidence="9">
    <location>
        <begin position="14"/>
        <end position="111"/>
    </location>
</feature>
<reference evidence="11 12" key="1">
    <citation type="submission" date="2024-02" db="EMBL/GenBank/DDBJ databases">
        <title>High-quality chromosome-scale genome assembly of Pensacola bahiagrass (Paspalum notatum Flugge var. saurae).</title>
        <authorList>
            <person name="Vega J.M."/>
            <person name="Podio M."/>
            <person name="Orjuela J."/>
            <person name="Siena L.A."/>
            <person name="Pessino S.C."/>
            <person name="Combes M.C."/>
            <person name="Mariac C."/>
            <person name="Albertini E."/>
            <person name="Pupilli F."/>
            <person name="Ortiz J.P.A."/>
            <person name="Leblanc O."/>
        </authorList>
    </citation>
    <scope>NUCLEOTIDE SEQUENCE [LARGE SCALE GENOMIC DNA]</scope>
    <source>
        <strain evidence="11">R1</strain>
        <tissue evidence="11">Leaf</tissue>
    </source>
</reference>
<dbReference type="InterPro" id="IPR027417">
    <property type="entry name" value="P-loop_NTPase"/>
</dbReference>
<dbReference type="Gene3D" id="3.40.50.300">
    <property type="entry name" value="P-loop containing nucleotide triphosphate hydrolases"/>
    <property type="match status" value="1"/>
</dbReference>
<evidence type="ECO:0000256" key="1">
    <source>
        <dbReference type="ARBA" id="ARBA00008894"/>
    </source>
</evidence>
<evidence type="ECO:0000313" key="11">
    <source>
        <dbReference type="EMBL" id="WVZ51337.1"/>
    </source>
</evidence>
<dbReference type="Pfam" id="PF18052">
    <property type="entry name" value="Rx_N"/>
    <property type="match status" value="1"/>
</dbReference>
<evidence type="ECO:0000259" key="8">
    <source>
        <dbReference type="Pfam" id="PF00931"/>
    </source>
</evidence>
<keyword evidence="12" id="KW-1185">Reference proteome</keyword>
<organism evidence="11 12">
    <name type="scientific">Paspalum notatum var. saurae</name>
    <dbReference type="NCBI Taxonomy" id="547442"/>
    <lineage>
        <taxon>Eukaryota</taxon>
        <taxon>Viridiplantae</taxon>
        <taxon>Streptophyta</taxon>
        <taxon>Embryophyta</taxon>
        <taxon>Tracheophyta</taxon>
        <taxon>Spermatophyta</taxon>
        <taxon>Magnoliopsida</taxon>
        <taxon>Liliopsida</taxon>
        <taxon>Poales</taxon>
        <taxon>Poaceae</taxon>
        <taxon>PACMAD clade</taxon>
        <taxon>Panicoideae</taxon>
        <taxon>Andropogonodae</taxon>
        <taxon>Paspaleae</taxon>
        <taxon>Paspalinae</taxon>
        <taxon>Paspalum</taxon>
    </lineage>
</organism>
<proteinExistence type="inferred from homology"/>
<keyword evidence="4" id="KW-0547">Nucleotide-binding</keyword>
<dbReference type="AlphaFoldDB" id="A0AAQ3PR09"/>
<name>A0AAQ3PR09_PASNO</name>
<comment type="similarity">
    <text evidence="1">Belongs to the disease resistance NB-LRR family.</text>
</comment>
<dbReference type="Gene3D" id="3.80.10.10">
    <property type="entry name" value="Ribonuclease Inhibitor"/>
    <property type="match status" value="1"/>
</dbReference>
<dbReference type="PANTHER" id="PTHR36766">
    <property type="entry name" value="PLANT BROAD-SPECTRUM MILDEW RESISTANCE PROTEIN RPW8"/>
    <property type="match status" value="1"/>
</dbReference>
<dbReference type="GO" id="GO:0006952">
    <property type="term" value="P:defense response"/>
    <property type="evidence" value="ECO:0007669"/>
    <property type="project" value="UniProtKB-KW"/>
</dbReference>
<dbReference type="Gene3D" id="1.10.10.10">
    <property type="entry name" value="Winged helix-like DNA-binding domain superfamily/Winged helix DNA-binding domain"/>
    <property type="match status" value="1"/>
</dbReference>
<evidence type="ECO:0000256" key="7">
    <source>
        <dbReference type="SAM" id="MobiDB-lite"/>
    </source>
</evidence>
<dbReference type="InterPro" id="IPR032675">
    <property type="entry name" value="LRR_dom_sf"/>
</dbReference>
<dbReference type="Gene3D" id="1.10.8.430">
    <property type="entry name" value="Helical domain of apoptotic protease-activating factors"/>
    <property type="match status" value="1"/>
</dbReference>
<feature type="compositionally biased region" description="Polar residues" evidence="7">
    <location>
        <begin position="587"/>
        <end position="597"/>
    </location>
</feature>
<keyword evidence="2" id="KW-0433">Leucine-rich repeat</keyword>
<dbReference type="GO" id="GO:0005524">
    <property type="term" value="F:ATP binding"/>
    <property type="evidence" value="ECO:0007669"/>
    <property type="project" value="UniProtKB-KW"/>
</dbReference>
<evidence type="ECO:0000256" key="4">
    <source>
        <dbReference type="ARBA" id="ARBA00022741"/>
    </source>
</evidence>
<evidence type="ECO:0000256" key="5">
    <source>
        <dbReference type="ARBA" id="ARBA00022821"/>
    </source>
</evidence>
<evidence type="ECO:0000259" key="10">
    <source>
        <dbReference type="Pfam" id="PF23559"/>
    </source>
</evidence>
<dbReference type="SUPFAM" id="SSF52058">
    <property type="entry name" value="L domain-like"/>
    <property type="match status" value="1"/>
</dbReference>
<dbReference type="InterPro" id="IPR041118">
    <property type="entry name" value="Rx_N"/>
</dbReference>
<dbReference type="Pfam" id="PF23559">
    <property type="entry name" value="WHD_DRP"/>
    <property type="match status" value="1"/>
</dbReference>
<keyword evidence="5" id="KW-0611">Plant defense</keyword>
<evidence type="ECO:0000313" key="12">
    <source>
        <dbReference type="Proteomes" id="UP001341281"/>
    </source>
</evidence>
<accession>A0AAQ3PR09</accession>
<keyword evidence="6" id="KW-0067">ATP-binding</keyword>
<dbReference type="PRINTS" id="PR00364">
    <property type="entry name" value="DISEASERSIST"/>
</dbReference>
<evidence type="ECO:0000256" key="2">
    <source>
        <dbReference type="ARBA" id="ARBA00022614"/>
    </source>
</evidence>
<feature type="domain" description="Disease resistance protein winged helix" evidence="10">
    <location>
        <begin position="473"/>
        <end position="521"/>
    </location>
</feature>
<dbReference type="Gene3D" id="1.20.5.4130">
    <property type="match status" value="1"/>
</dbReference>
<dbReference type="Pfam" id="PF00931">
    <property type="entry name" value="NB-ARC"/>
    <property type="match status" value="1"/>
</dbReference>
<dbReference type="GO" id="GO:0043531">
    <property type="term" value="F:ADP binding"/>
    <property type="evidence" value="ECO:0007669"/>
    <property type="project" value="InterPro"/>
</dbReference>
<evidence type="ECO:0000256" key="6">
    <source>
        <dbReference type="ARBA" id="ARBA00022840"/>
    </source>
</evidence>